<reference evidence="2" key="1">
    <citation type="submission" date="2022-08" db="UniProtKB">
        <authorList>
            <consortium name="EnsemblMetazoa"/>
        </authorList>
    </citation>
    <scope>IDENTIFICATION</scope>
    <source>
        <strain evidence="2">05x7-T-G4-1.051#20</strain>
    </source>
</reference>
<dbReference type="AlphaFoldDB" id="A0A8W8JSU6"/>
<feature type="compositionally biased region" description="Basic residues" evidence="1">
    <location>
        <begin position="1"/>
        <end position="11"/>
    </location>
</feature>
<feature type="region of interest" description="Disordered" evidence="1">
    <location>
        <begin position="66"/>
        <end position="88"/>
    </location>
</feature>
<sequence length="115" mass="12064">MPRGKPARKRPAASASAERQPAQSSKRRHTGRLTANPVPAVEDNINAMSNSAPATNEATDAVCTPRLDSASVNGPGSSIQGSTAVSAFSDSCTPGRLGTNTNTRFFPNHHFQAEF</sequence>
<evidence type="ECO:0000313" key="3">
    <source>
        <dbReference type="Proteomes" id="UP000005408"/>
    </source>
</evidence>
<accession>A0A8W8JSU6</accession>
<organism evidence="2 3">
    <name type="scientific">Magallana gigas</name>
    <name type="common">Pacific oyster</name>
    <name type="synonym">Crassostrea gigas</name>
    <dbReference type="NCBI Taxonomy" id="29159"/>
    <lineage>
        <taxon>Eukaryota</taxon>
        <taxon>Metazoa</taxon>
        <taxon>Spiralia</taxon>
        <taxon>Lophotrochozoa</taxon>
        <taxon>Mollusca</taxon>
        <taxon>Bivalvia</taxon>
        <taxon>Autobranchia</taxon>
        <taxon>Pteriomorphia</taxon>
        <taxon>Ostreida</taxon>
        <taxon>Ostreoidea</taxon>
        <taxon>Ostreidae</taxon>
        <taxon>Magallana</taxon>
    </lineage>
</organism>
<name>A0A8W8JSU6_MAGGI</name>
<feature type="compositionally biased region" description="Polar residues" evidence="1">
    <location>
        <begin position="70"/>
        <end position="88"/>
    </location>
</feature>
<dbReference type="EnsemblMetazoa" id="G20878.1">
    <property type="protein sequence ID" value="G20878.1:cds"/>
    <property type="gene ID" value="G20878"/>
</dbReference>
<evidence type="ECO:0000256" key="1">
    <source>
        <dbReference type="SAM" id="MobiDB-lite"/>
    </source>
</evidence>
<feature type="region of interest" description="Disordered" evidence="1">
    <location>
        <begin position="1"/>
        <end position="42"/>
    </location>
</feature>
<proteinExistence type="predicted"/>
<protein>
    <submittedName>
        <fullName evidence="2">Uncharacterized protein</fullName>
    </submittedName>
</protein>
<dbReference type="Proteomes" id="UP000005408">
    <property type="component" value="Unassembled WGS sequence"/>
</dbReference>
<evidence type="ECO:0000313" key="2">
    <source>
        <dbReference type="EnsemblMetazoa" id="G20878.1:cds"/>
    </source>
</evidence>
<keyword evidence="3" id="KW-1185">Reference proteome</keyword>